<proteinExistence type="predicted"/>
<dbReference type="Gene3D" id="1.10.10.10">
    <property type="entry name" value="Winged helix-like DNA-binding domain superfamily/Winged helix DNA-binding domain"/>
    <property type="match status" value="1"/>
</dbReference>
<accession>A0A6P2C7P8</accession>
<dbReference type="EMBL" id="RPFW01000001">
    <property type="protein sequence ID" value="TVZ06061.1"/>
    <property type="molecule type" value="Genomic_DNA"/>
</dbReference>
<comment type="caution">
    <text evidence="2">The sequence shown here is derived from an EMBL/GenBank/DDBJ whole genome shotgun (WGS) entry which is preliminary data.</text>
</comment>
<feature type="region of interest" description="Disordered" evidence="1">
    <location>
        <begin position="169"/>
        <end position="189"/>
    </location>
</feature>
<dbReference type="AlphaFoldDB" id="A0A6P2C7P8"/>
<sequence>MGEATAVPRAARAARERTAVRRRAVGTRDRIIAHLALVAEISDRTGMASTELAKAVGYPGSSVAFAQLLSGMERDGLISREVRGKRTYRISLSAPPAARISQSAAADSGVLSAEYSSVPDYDELADRVLIRLLRRLAELRPAELAALERLLVPGQSAVEEVSLLRPTDAAAPALSHAEPDEVPDELKVV</sequence>
<dbReference type="InterPro" id="IPR036390">
    <property type="entry name" value="WH_DNA-bd_sf"/>
</dbReference>
<evidence type="ECO:0000313" key="2">
    <source>
        <dbReference type="EMBL" id="TVZ06061.1"/>
    </source>
</evidence>
<evidence type="ECO:0000313" key="3">
    <source>
        <dbReference type="Proteomes" id="UP000460272"/>
    </source>
</evidence>
<dbReference type="InterPro" id="IPR036388">
    <property type="entry name" value="WH-like_DNA-bd_sf"/>
</dbReference>
<dbReference type="Proteomes" id="UP000460272">
    <property type="component" value="Unassembled WGS sequence"/>
</dbReference>
<dbReference type="OrthoDB" id="4580812at2"/>
<reference evidence="2 3" key="1">
    <citation type="submission" date="2018-11" db="EMBL/GenBank/DDBJ databases">
        <title>Trebonia kvetii gen.nov., sp.nov., a novel acidophilic actinobacterium, and proposal of the new actinobacterial family Treboniaceae fam. nov.</title>
        <authorList>
            <person name="Rapoport D."/>
            <person name="Sagova-Mareckova M."/>
            <person name="Sedlacek I."/>
            <person name="Provaznik J."/>
            <person name="Kralova S."/>
            <person name="Pavlinic D."/>
            <person name="Benes V."/>
            <person name="Kopecky J."/>
        </authorList>
    </citation>
    <scope>NUCLEOTIDE SEQUENCE [LARGE SCALE GENOMIC DNA]</scope>
    <source>
        <strain evidence="2 3">15Tr583</strain>
    </source>
</reference>
<gene>
    <name evidence="2" type="ORF">EAS64_00940</name>
</gene>
<keyword evidence="3" id="KW-1185">Reference proteome</keyword>
<dbReference type="RefSeq" id="WP_145850815.1">
    <property type="nucleotide sequence ID" value="NZ_RPFW01000001.1"/>
</dbReference>
<evidence type="ECO:0000256" key="1">
    <source>
        <dbReference type="SAM" id="MobiDB-lite"/>
    </source>
</evidence>
<dbReference type="SUPFAM" id="SSF46785">
    <property type="entry name" value="Winged helix' DNA-binding domain"/>
    <property type="match status" value="1"/>
</dbReference>
<protein>
    <submittedName>
        <fullName evidence="2">Uncharacterized protein</fullName>
    </submittedName>
</protein>
<name>A0A6P2C7P8_9ACTN</name>
<organism evidence="2 3">
    <name type="scientific">Trebonia kvetii</name>
    <dbReference type="NCBI Taxonomy" id="2480626"/>
    <lineage>
        <taxon>Bacteria</taxon>
        <taxon>Bacillati</taxon>
        <taxon>Actinomycetota</taxon>
        <taxon>Actinomycetes</taxon>
        <taxon>Streptosporangiales</taxon>
        <taxon>Treboniaceae</taxon>
        <taxon>Trebonia</taxon>
    </lineage>
</organism>